<proteinExistence type="predicted"/>
<gene>
    <name evidence="2" type="ORF">QNN03_09165</name>
</gene>
<evidence type="ECO:0000256" key="1">
    <source>
        <dbReference type="SAM" id="SignalP"/>
    </source>
</evidence>
<dbReference type="Proteomes" id="UP001241926">
    <property type="component" value="Unassembled WGS sequence"/>
</dbReference>
<feature type="chain" id="PRO_5045251059" description="Secreted protein" evidence="1">
    <location>
        <begin position="23"/>
        <end position="144"/>
    </location>
</feature>
<dbReference type="RefSeq" id="WP_285431701.1">
    <property type="nucleotide sequence ID" value="NZ_JASJUS010000006.1"/>
</dbReference>
<protein>
    <recommendedName>
        <fullName evidence="4">Secreted protein</fullName>
    </recommendedName>
</protein>
<keyword evidence="1" id="KW-0732">Signal</keyword>
<evidence type="ECO:0000313" key="3">
    <source>
        <dbReference type="Proteomes" id="UP001241926"/>
    </source>
</evidence>
<feature type="signal peptide" evidence="1">
    <location>
        <begin position="1"/>
        <end position="22"/>
    </location>
</feature>
<sequence length="144" mass="15853">MSLAAGSLAALTIPLTASPAAALENDGWCPVIQVKHFTPTKTAQGWLGNNWSNMYRLDPVNLTVKDDYADGHHVAVRLVTWQLDGGIHYWKWRHNYDGNNKSKSWSTEASDNEGIAYAAVQAGVFEGDDLLISCISAKHKNPTW</sequence>
<evidence type="ECO:0008006" key="4">
    <source>
        <dbReference type="Google" id="ProtNLM"/>
    </source>
</evidence>
<comment type="caution">
    <text evidence="2">The sequence shown here is derived from an EMBL/GenBank/DDBJ whole genome shotgun (WGS) entry which is preliminary data.</text>
</comment>
<accession>A0ABT7IZ04</accession>
<dbReference type="EMBL" id="JASJUS010000006">
    <property type="protein sequence ID" value="MDL2076603.1"/>
    <property type="molecule type" value="Genomic_DNA"/>
</dbReference>
<evidence type="ECO:0000313" key="2">
    <source>
        <dbReference type="EMBL" id="MDL2076603.1"/>
    </source>
</evidence>
<reference evidence="2 3" key="1">
    <citation type="submission" date="2023-05" db="EMBL/GenBank/DDBJ databases">
        <title>Streptomyces fuscus sp. nov., a brown-black pigment producing actinomyces isolated from dry sand of Sea duck farm.</title>
        <authorList>
            <person name="Xie J."/>
            <person name="Shen N."/>
        </authorList>
    </citation>
    <scope>NUCLEOTIDE SEQUENCE [LARGE SCALE GENOMIC DNA]</scope>
    <source>
        <strain evidence="2 3">GXMU-J15</strain>
    </source>
</reference>
<keyword evidence="3" id="KW-1185">Reference proteome</keyword>
<organism evidence="2 3">
    <name type="scientific">Streptomyces fuscus</name>
    <dbReference type="NCBI Taxonomy" id="3048495"/>
    <lineage>
        <taxon>Bacteria</taxon>
        <taxon>Bacillati</taxon>
        <taxon>Actinomycetota</taxon>
        <taxon>Actinomycetes</taxon>
        <taxon>Kitasatosporales</taxon>
        <taxon>Streptomycetaceae</taxon>
        <taxon>Streptomyces</taxon>
    </lineage>
</organism>
<name>A0ABT7IZ04_9ACTN</name>